<gene>
    <name evidence="17" type="ORF">G9U51_07410</name>
</gene>
<evidence type="ECO:0000256" key="14">
    <source>
        <dbReference type="ARBA" id="ARBA00047630"/>
    </source>
</evidence>
<evidence type="ECO:0000256" key="4">
    <source>
        <dbReference type="ARBA" id="ARBA00006904"/>
    </source>
</evidence>
<keyword evidence="6" id="KW-0963">Cytoplasm</keyword>
<evidence type="ECO:0000256" key="5">
    <source>
        <dbReference type="ARBA" id="ARBA00013030"/>
    </source>
</evidence>
<dbReference type="GO" id="GO:0004760">
    <property type="term" value="F:L-serine-pyruvate transaminase activity"/>
    <property type="evidence" value="ECO:0007669"/>
    <property type="project" value="TreeGrafter"/>
</dbReference>
<dbReference type="InterPro" id="IPR006272">
    <property type="entry name" value="Pser_aminoTfrase_mycobac"/>
</dbReference>
<evidence type="ECO:0000256" key="15">
    <source>
        <dbReference type="ARBA" id="ARBA00049007"/>
    </source>
</evidence>
<keyword evidence="7 17" id="KW-0032">Aminotransferase</keyword>
<dbReference type="PANTHER" id="PTHR21152">
    <property type="entry name" value="AMINOTRANSFERASE CLASS V"/>
    <property type="match status" value="1"/>
</dbReference>
<dbReference type="InterPro" id="IPR015422">
    <property type="entry name" value="PyrdxlP-dep_Trfase_small"/>
</dbReference>
<dbReference type="Proteomes" id="UP000744769">
    <property type="component" value="Unassembled WGS sequence"/>
</dbReference>
<dbReference type="GO" id="GO:0019265">
    <property type="term" value="P:glycine biosynthetic process, by transamination of glyoxylate"/>
    <property type="evidence" value="ECO:0007669"/>
    <property type="project" value="TreeGrafter"/>
</dbReference>
<dbReference type="GO" id="GO:0004648">
    <property type="term" value="F:O-phospho-L-serine:2-oxoglutarate aminotransferase activity"/>
    <property type="evidence" value="ECO:0007669"/>
    <property type="project" value="UniProtKB-EC"/>
</dbReference>
<dbReference type="PANTHER" id="PTHR21152:SF40">
    <property type="entry name" value="ALANINE--GLYOXYLATE AMINOTRANSFERASE"/>
    <property type="match status" value="1"/>
</dbReference>
<protein>
    <recommendedName>
        <fullName evidence="5">phosphoserine transaminase</fullName>
        <ecNumber evidence="5">2.6.1.52</ecNumber>
    </recommendedName>
    <alternativeName>
        <fullName evidence="13">Phosphohydroxythreonine aminotransferase</fullName>
    </alternativeName>
</protein>
<evidence type="ECO:0000256" key="10">
    <source>
        <dbReference type="ARBA" id="ARBA00022898"/>
    </source>
</evidence>
<dbReference type="GO" id="GO:0006564">
    <property type="term" value="P:L-serine biosynthetic process"/>
    <property type="evidence" value="ECO:0007669"/>
    <property type="project" value="UniProtKB-KW"/>
</dbReference>
<keyword evidence="18" id="KW-1185">Reference proteome</keyword>
<comment type="function">
    <text evidence="2">Catalyzes the reversible conversion of 3-phosphohydroxypyruvate to phosphoserine and of 3-hydroxy-2-oxo-4-phosphonooxybutanoate to phosphohydroxythreonine.</text>
</comment>
<dbReference type="NCBIfam" id="TIGR01366">
    <property type="entry name" value="serC_3"/>
    <property type="match status" value="1"/>
</dbReference>
<comment type="caution">
    <text evidence="17">The sequence shown here is derived from an EMBL/GenBank/DDBJ whole genome shotgun (WGS) entry which is preliminary data.</text>
</comment>
<name>A0A967E8U2_9MICO</name>
<dbReference type="GO" id="GO:0008615">
    <property type="term" value="P:pyridoxine biosynthetic process"/>
    <property type="evidence" value="ECO:0007669"/>
    <property type="project" value="UniProtKB-KW"/>
</dbReference>
<dbReference type="InterPro" id="IPR000192">
    <property type="entry name" value="Aminotrans_V_dom"/>
</dbReference>
<evidence type="ECO:0000256" key="2">
    <source>
        <dbReference type="ARBA" id="ARBA00003483"/>
    </source>
</evidence>
<evidence type="ECO:0000256" key="11">
    <source>
        <dbReference type="ARBA" id="ARBA00023096"/>
    </source>
</evidence>
<evidence type="ECO:0000256" key="8">
    <source>
        <dbReference type="ARBA" id="ARBA00022605"/>
    </source>
</evidence>
<dbReference type="Gene3D" id="3.40.640.10">
    <property type="entry name" value="Type I PLP-dependent aspartate aminotransferase-like (Major domain)"/>
    <property type="match status" value="1"/>
</dbReference>
<organism evidence="17 18">
    <name type="scientific">Metallococcus carri</name>
    <dbReference type="NCBI Taxonomy" id="1656884"/>
    <lineage>
        <taxon>Bacteria</taxon>
        <taxon>Bacillati</taxon>
        <taxon>Actinomycetota</taxon>
        <taxon>Actinomycetes</taxon>
        <taxon>Micrococcales</taxon>
        <taxon>Dermacoccaceae</taxon>
        <taxon>Metallococcus</taxon>
    </lineage>
</organism>
<dbReference type="EMBL" id="JAAOIV010000004">
    <property type="protein sequence ID" value="NHN55607.1"/>
    <property type="molecule type" value="Genomic_DNA"/>
</dbReference>
<dbReference type="Gene3D" id="3.90.1150.10">
    <property type="entry name" value="Aspartate Aminotransferase, domain 1"/>
    <property type="match status" value="1"/>
</dbReference>
<evidence type="ECO:0000256" key="6">
    <source>
        <dbReference type="ARBA" id="ARBA00022490"/>
    </source>
</evidence>
<keyword evidence="9 17" id="KW-0808">Transferase</keyword>
<dbReference type="EC" id="2.6.1.52" evidence="5"/>
<dbReference type="AlphaFoldDB" id="A0A967E8U2"/>
<feature type="domain" description="Aminotransferase class V" evidence="16">
    <location>
        <begin position="133"/>
        <end position="324"/>
    </location>
</feature>
<dbReference type="InterPro" id="IPR022278">
    <property type="entry name" value="Pser_aminoTfrase"/>
</dbReference>
<proteinExistence type="inferred from homology"/>
<dbReference type="InterPro" id="IPR015424">
    <property type="entry name" value="PyrdxlP-dep_Trfase"/>
</dbReference>
<comment type="catalytic activity">
    <reaction evidence="15">
        <text>O-phospho-L-serine + 2-oxoglutarate = 3-phosphooxypyruvate + L-glutamate</text>
        <dbReference type="Rhea" id="RHEA:14329"/>
        <dbReference type="ChEBI" id="CHEBI:16810"/>
        <dbReference type="ChEBI" id="CHEBI:18110"/>
        <dbReference type="ChEBI" id="CHEBI:29985"/>
        <dbReference type="ChEBI" id="CHEBI:57524"/>
        <dbReference type="EC" id="2.6.1.52"/>
    </reaction>
</comment>
<dbReference type="PIRSF" id="PIRSF000525">
    <property type="entry name" value="SerC"/>
    <property type="match status" value="1"/>
</dbReference>
<reference evidence="17" key="1">
    <citation type="submission" date="2020-03" db="EMBL/GenBank/DDBJ databases">
        <title>Draft sequencing of Calidifontibacter sp. DB0510.</title>
        <authorList>
            <person name="Kim D.-U."/>
        </authorList>
    </citation>
    <scope>NUCLEOTIDE SEQUENCE</scope>
    <source>
        <strain evidence="17">DB0510</strain>
    </source>
</reference>
<comment type="pathway">
    <text evidence="3">Amino-acid biosynthesis; L-serine biosynthesis; L-serine from 3-phospho-D-glycerate: step 2/3.</text>
</comment>
<dbReference type="RefSeq" id="WP_166195706.1">
    <property type="nucleotide sequence ID" value="NZ_JAAOIV010000004.1"/>
</dbReference>
<evidence type="ECO:0000256" key="12">
    <source>
        <dbReference type="ARBA" id="ARBA00023299"/>
    </source>
</evidence>
<keyword evidence="12" id="KW-0718">Serine biosynthesis</keyword>
<evidence type="ECO:0000256" key="1">
    <source>
        <dbReference type="ARBA" id="ARBA00001933"/>
    </source>
</evidence>
<evidence type="ECO:0000256" key="7">
    <source>
        <dbReference type="ARBA" id="ARBA00022576"/>
    </source>
</evidence>
<comment type="catalytic activity">
    <reaction evidence="14">
        <text>4-(phosphooxy)-L-threonine + 2-oxoglutarate = (R)-3-hydroxy-2-oxo-4-phosphooxybutanoate + L-glutamate</text>
        <dbReference type="Rhea" id="RHEA:16573"/>
        <dbReference type="ChEBI" id="CHEBI:16810"/>
        <dbReference type="ChEBI" id="CHEBI:29985"/>
        <dbReference type="ChEBI" id="CHEBI:58452"/>
        <dbReference type="ChEBI" id="CHEBI:58538"/>
        <dbReference type="EC" id="2.6.1.52"/>
    </reaction>
</comment>
<evidence type="ECO:0000256" key="13">
    <source>
        <dbReference type="ARBA" id="ARBA00031421"/>
    </source>
</evidence>
<evidence type="ECO:0000259" key="16">
    <source>
        <dbReference type="Pfam" id="PF00266"/>
    </source>
</evidence>
<keyword evidence="8" id="KW-0028">Amino-acid biosynthesis</keyword>
<keyword evidence="10" id="KW-0663">Pyridoxal phosphate</keyword>
<dbReference type="InterPro" id="IPR015421">
    <property type="entry name" value="PyrdxlP-dep_Trfase_major"/>
</dbReference>
<sequence>MIPDELKPRDGRFGSGPSKVRADQVEHLAALNPGVLGTSHRQAPVLGLVQRVQESIAELFELPEGYEVVLGLGGSSTFWDVAVCSLIERRSQHAVFGEFGGKFAAAAARAPFLRDPSVREAAPGASAALQAEDGVDVFATPQNETSTGVAVPIERIPGGLTIIDATSAAGGMPIDLTQVDAYYFAPQKSFASDGGLWIALLSPAAIERAGRLASGDRWIPDSLNLQLAIDNSRKHQTINTPAIATLGLLEAQLEWMHASGGLAGCAARSADSSSRLYGWAERSAYARPFVSEPADRSPVVGTIDFDDTVDAAWLAKSLRANGIVDTEPYRKLGRNQLRIGMYPAVDPEDVTALTRCIDHLLS</sequence>
<dbReference type="GO" id="GO:0008453">
    <property type="term" value="F:alanine-glyoxylate transaminase activity"/>
    <property type="evidence" value="ECO:0007669"/>
    <property type="project" value="TreeGrafter"/>
</dbReference>
<evidence type="ECO:0000313" key="17">
    <source>
        <dbReference type="EMBL" id="NHN55607.1"/>
    </source>
</evidence>
<evidence type="ECO:0000313" key="18">
    <source>
        <dbReference type="Proteomes" id="UP000744769"/>
    </source>
</evidence>
<comment type="cofactor">
    <cofactor evidence="1">
        <name>pyridoxal 5'-phosphate</name>
        <dbReference type="ChEBI" id="CHEBI:597326"/>
    </cofactor>
</comment>
<comment type="similarity">
    <text evidence="4">Belongs to the class-V pyridoxal-phosphate-dependent aminotransferase family. SerC subfamily.</text>
</comment>
<evidence type="ECO:0000256" key="3">
    <source>
        <dbReference type="ARBA" id="ARBA00005099"/>
    </source>
</evidence>
<evidence type="ECO:0000256" key="9">
    <source>
        <dbReference type="ARBA" id="ARBA00022679"/>
    </source>
</evidence>
<dbReference type="Pfam" id="PF00266">
    <property type="entry name" value="Aminotran_5"/>
    <property type="match status" value="1"/>
</dbReference>
<dbReference type="SUPFAM" id="SSF53383">
    <property type="entry name" value="PLP-dependent transferases"/>
    <property type="match status" value="1"/>
</dbReference>
<keyword evidence="11" id="KW-0664">Pyridoxine biosynthesis</keyword>
<accession>A0A967E8U2</accession>